<dbReference type="SUPFAM" id="SSF48452">
    <property type="entry name" value="TPR-like"/>
    <property type="match status" value="1"/>
</dbReference>
<name>A0A382ISK1_9ZZZZ</name>
<accession>A0A382ISK1</accession>
<reference evidence="4" key="1">
    <citation type="submission" date="2018-05" db="EMBL/GenBank/DDBJ databases">
        <authorList>
            <person name="Lanie J.A."/>
            <person name="Ng W.-L."/>
            <person name="Kazmierczak K.M."/>
            <person name="Andrzejewski T.M."/>
            <person name="Davidsen T.M."/>
            <person name="Wayne K.J."/>
            <person name="Tettelin H."/>
            <person name="Glass J.I."/>
            <person name="Rusch D."/>
            <person name="Podicherti R."/>
            <person name="Tsui H.-C.T."/>
            <person name="Winkler M.E."/>
        </authorList>
    </citation>
    <scope>NUCLEOTIDE SEQUENCE</scope>
</reference>
<organism evidence="4">
    <name type="scientific">marine metagenome</name>
    <dbReference type="NCBI Taxonomy" id="408172"/>
    <lineage>
        <taxon>unclassified sequences</taxon>
        <taxon>metagenomes</taxon>
        <taxon>ecological metagenomes</taxon>
    </lineage>
</organism>
<proteinExistence type="predicted"/>
<dbReference type="EMBL" id="UINC01069313">
    <property type="protein sequence ID" value="SVC02586.1"/>
    <property type="molecule type" value="Genomic_DNA"/>
</dbReference>
<dbReference type="InterPro" id="IPR051685">
    <property type="entry name" value="Ycf3/AcsC/BcsC/TPR_MFPF"/>
</dbReference>
<dbReference type="InterPro" id="IPR011990">
    <property type="entry name" value="TPR-like_helical_dom_sf"/>
</dbReference>
<dbReference type="PANTHER" id="PTHR44943:SF9">
    <property type="entry name" value="TPR-REPEAT-CONTAINING PROTEIN"/>
    <property type="match status" value="1"/>
</dbReference>
<dbReference type="AlphaFoldDB" id="A0A382ISK1"/>
<gene>
    <name evidence="4" type="ORF">METZ01_LOCUS255440</name>
</gene>
<evidence type="ECO:0000256" key="2">
    <source>
        <dbReference type="ARBA" id="ARBA00022803"/>
    </source>
</evidence>
<dbReference type="SMART" id="SM00028">
    <property type="entry name" value="TPR"/>
    <property type="match status" value="4"/>
</dbReference>
<evidence type="ECO:0000256" key="1">
    <source>
        <dbReference type="ARBA" id="ARBA00022737"/>
    </source>
</evidence>
<dbReference type="Gene3D" id="1.25.40.10">
    <property type="entry name" value="Tetratricopeptide repeat domain"/>
    <property type="match status" value="1"/>
</dbReference>
<dbReference type="PROSITE" id="PS50005">
    <property type="entry name" value="TPR"/>
    <property type="match status" value="3"/>
</dbReference>
<keyword evidence="1" id="KW-0677">Repeat</keyword>
<dbReference type="Pfam" id="PF13181">
    <property type="entry name" value="TPR_8"/>
    <property type="match status" value="1"/>
</dbReference>
<protein>
    <submittedName>
        <fullName evidence="4">Uncharacterized protein</fullName>
    </submittedName>
</protein>
<dbReference type="Pfam" id="PF13424">
    <property type="entry name" value="TPR_12"/>
    <property type="match status" value="1"/>
</dbReference>
<keyword evidence="3" id="KW-0793">Thylakoid</keyword>
<dbReference type="PANTHER" id="PTHR44943">
    <property type="entry name" value="CELLULOSE SYNTHASE OPERON PROTEIN C"/>
    <property type="match status" value="1"/>
</dbReference>
<dbReference type="InterPro" id="IPR019734">
    <property type="entry name" value="TPR_rpt"/>
</dbReference>
<feature type="non-terminal residue" evidence="4">
    <location>
        <position position="355"/>
    </location>
</feature>
<dbReference type="Pfam" id="PF13176">
    <property type="entry name" value="TPR_7"/>
    <property type="match status" value="1"/>
</dbReference>
<evidence type="ECO:0000313" key="4">
    <source>
        <dbReference type="EMBL" id="SVC02586.1"/>
    </source>
</evidence>
<sequence>MGKSIFHRNVSGLGMDNNETKRLNGLIKHFEKGRFAELIPLCEEFVKNHPANAIGWNLLALSHKNLGNIEKARTLFEKLLQNHPNHPVLLSNLGNVYRSIGRLQDSVTCYKKAIKKDPNMFNAIEALGMSYTDLGDLEKALSCYKRNTELDKTHQPARYNVANIYRKLNRYEEAVEEFELTDYKNGESHQLECLYLLGDEKRFKEKYLKIENSGKLDSLIGCLGSHAAIRYQTPFKNPFCSNAMDYVLVDKITAEDGLTQELMDKIIEHHKGNLNDYLSQPLLKNGKQSSGNLFLLEYDFIKALEQILIVKVEAYRQKFQTNDEGFIKNWPDKYFLYGWLVSIENGGNLDPHIHK</sequence>
<evidence type="ECO:0000256" key="3">
    <source>
        <dbReference type="ARBA" id="ARBA00023078"/>
    </source>
</evidence>
<keyword evidence="2" id="KW-0802">TPR repeat</keyword>